<keyword evidence="2" id="KW-1185">Reference proteome</keyword>
<dbReference type="GeneID" id="36409573"/>
<evidence type="ECO:0000313" key="1">
    <source>
        <dbReference type="EMBL" id="CEG41275.1"/>
    </source>
</evidence>
<dbReference type="RefSeq" id="XP_024577644.1">
    <property type="nucleotide sequence ID" value="XM_024727027.2"/>
</dbReference>
<protein>
    <submittedName>
        <fullName evidence="1">Uncharacterized protein</fullName>
    </submittedName>
</protein>
<sequence length="64" mass="7301">MAVVVSVRFLSAKRFRHKVVSVGHMVVVIDVSRRAAAVVRIRKMGTSVGIMRRESVRKYPLFFL</sequence>
<organism evidence="1 2">
    <name type="scientific">Plasmopara halstedii</name>
    <name type="common">Downy mildew of sunflower</name>
    <dbReference type="NCBI Taxonomy" id="4781"/>
    <lineage>
        <taxon>Eukaryota</taxon>
        <taxon>Sar</taxon>
        <taxon>Stramenopiles</taxon>
        <taxon>Oomycota</taxon>
        <taxon>Peronosporomycetes</taxon>
        <taxon>Peronosporales</taxon>
        <taxon>Peronosporaceae</taxon>
        <taxon>Plasmopara</taxon>
    </lineage>
</organism>
<accession>A0A0N7L5E8</accession>
<proteinExistence type="predicted"/>
<dbReference type="EMBL" id="CCYD01000553">
    <property type="protein sequence ID" value="CEG41275.1"/>
    <property type="molecule type" value="Genomic_DNA"/>
</dbReference>
<reference evidence="2" key="1">
    <citation type="submission" date="2014-09" db="EMBL/GenBank/DDBJ databases">
        <authorList>
            <person name="Sharma Rahul"/>
            <person name="Thines Marco"/>
        </authorList>
    </citation>
    <scope>NUCLEOTIDE SEQUENCE [LARGE SCALE GENOMIC DNA]</scope>
</reference>
<dbReference type="Proteomes" id="UP000054928">
    <property type="component" value="Unassembled WGS sequence"/>
</dbReference>
<evidence type="ECO:0000313" key="2">
    <source>
        <dbReference type="Proteomes" id="UP000054928"/>
    </source>
</evidence>
<dbReference type="AlphaFoldDB" id="A0A0N7L5E8"/>
<name>A0A0N7L5E8_PLAHL</name>